<dbReference type="InParanoid" id="A2GL35"/>
<evidence type="ECO:0000313" key="2">
    <source>
        <dbReference type="Proteomes" id="UP000001542"/>
    </source>
</evidence>
<name>A2GL35_TRIV3</name>
<dbReference type="VEuPathDB" id="TrichDB:TVAGG3_0735300"/>
<accession>A2GL35</accession>
<dbReference type="EMBL" id="DS116947">
    <property type="protein sequence ID" value="EAX82132.1"/>
    <property type="molecule type" value="Genomic_DNA"/>
</dbReference>
<dbReference type="AlphaFoldDB" id="A2GL35"/>
<dbReference type="Proteomes" id="UP000001542">
    <property type="component" value="Unassembled WGS sequence"/>
</dbReference>
<proteinExistence type="predicted"/>
<sequence>MLTLIALICKSSIFGSGRQALTVEKMTRANLERDYSTTNLESIAWQVANDFHLEQPNVVNYFQRSKWAQLAKNLFFRVDFNQVDGHEKAVYLGGMVIKITKSNGVYTVNCRQATVRGTVRYAVYIPRRSFNAPFGEKAVPNIRRTVTPSYLLSGEEITQIYNTLYSQIKGQLNAYKAI</sequence>
<protein>
    <submittedName>
        <fullName evidence="1">Uncharacterized protein</fullName>
    </submittedName>
</protein>
<dbReference type="KEGG" id="tva:4739760"/>
<dbReference type="VEuPathDB" id="TrichDB:TVAG_156250"/>
<keyword evidence="2" id="KW-1185">Reference proteome</keyword>
<gene>
    <name evidence="1" type="ORF">TVAG_156250</name>
</gene>
<dbReference type="SMR" id="A2GL35"/>
<reference evidence="1" key="1">
    <citation type="submission" date="2006-10" db="EMBL/GenBank/DDBJ databases">
        <authorList>
            <person name="Amadeo P."/>
            <person name="Zhao Q."/>
            <person name="Wortman J."/>
            <person name="Fraser-Liggett C."/>
            <person name="Carlton J."/>
        </authorList>
    </citation>
    <scope>NUCLEOTIDE SEQUENCE</scope>
    <source>
        <strain evidence="1">G3</strain>
    </source>
</reference>
<organism evidence="1 2">
    <name type="scientific">Trichomonas vaginalis (strain ATCC PRA-98 / G3)</name>
    <dbReference type="NCBI Taxonomy" id="412133"/>
    <lineage>
        <taxon>Eukaryota</taxon>
        <taxon>Metamonada</taxon>
        <taxon>Parabasalia</taxon>
        <taxon>Trichomonadida</taxon>
        <taxon>Trichomonadidae</taxon>
        <taxon>Trichomonas</taxon>
    </lineage>
</organism>
<reference evidence="1" key="2">
    <citation type="journal article" date="2007" name="Science">
        <title>Draft genome sequence of the sexually transmitted pathogen Trichomonas vaginalis.</title>
        <authorList>
            <person name="Carlton J.M."/>
            <person name="Hirt R.P."/>
            <person name="Silva J.C."/>
            <person name="Delcher A.L."/>
            <person name="Schatz M."/>
            <person name="Zhao Q."/>
            <person name="Wortman J.R."/>
            <person name="Bidwell S.L."/>
            <person name="Alsmark U.C.M."/>
            <person name="Besteiro S."/>
            <person name="Sicheritz-Ponten T."/>
            <person name="Noel C.J."/>
            <person name="Dacks J.B."/>
            <person name="Foster P.G."/>
            <person name="Simillion C."/>
            <person name="Van de Peer Y."/>
            <person name="Miranda-Saavedra D."/>
            <person name="Barton G.J."/>
            <person name="Westrop G.D."/>
            <person name="Mueller S."/>
            <person name="Dessi D."/>
            <person name="Fiori P.L."/>
            <person name="Ren Q."/>
            <person name="Paulsen I."/>
            <person name="Zhang H."/>
            <person name="Bastida-Corcuera F.D."/>
            <person name="Simoes-Barbosa A."/>
            <person name="Brown M.T."/>
            <person name="Hayes R.D."/>
            <person name="Mukherjee M."/>
            <person name="Okumura C.Y."/>
            <person name="Schneider R."/>
            <person name="Smith A.J."/>
            <person name="Vanacova S."/>
            <person name="Villalvazo M."/>
            <person name="Haas B.J."/>
            <person name="Pertea M."/>
            <person name="Feldblyum T.V."/>
            <person name="Utterback T.R."/>
            <person name="Shu C.L."/>
            <person name="Osoegawa K."/>
            <person name="de Jong P.J."/>
            <person name="Hrdy I."/>
            <person name="Horvathova L."/>
            <person name="Zubacova Z."/>
            <person name="Dolezal P."/>
            <person name="Malik S.B."/>
            <person name="Logsdon J.M. Jr."/>
            <person name="Henze K."/>
            <person name="Gupta A."/>
            <person name="Wang C.C."/>
            <person name="Dunne R.L."/>
            <person name="Upcroft J.A."/>
            <person name="Upcroft P."/>
            <person name="White O."/>
            <person name="Salzberg S.L."/>
            <person name="Tang P."/>
            <person name="Chiu C.-H."/>
            <person name="Lee Y.-S."/>
            <person name="Embley T.M."/>
            <person name="Coombs G.H."/>
            <person name="Mottram J.C."/>
            <person name="Tachezy J."/>
            <person name="Fraser-Liggett C.M."/>
            <person name="Johnson P.J."/>
        </authorList>
    </citation>
    <scope>NUCLEOTIDE SEQUENCE [LARGE SCALE GENOMIC DNA]</scope>
    <source>
        <strain evidence="1">G3</strain>
    </source>
</reference>
<evidence type="ECO:0000313" key="1">
    <source>
        <dbReference type="EMBL" id="EAX82132.1"/>
    </source>
</evidence>
<dbReference type="RefSeq" id="XP_001295062.1">
    <property type="nucleotide sequence ID" value="XM_001295061.1"/>
</dbReference>